<dbReference type="Proteomes" id="UP000277457">
    <property type="component" value="Unassembled WGS sequence"/>
</dbReference>
<comment type="subcellular location">
    <subcellularLocation>
        <location evidence="1">Membrane</location>
        <topology evidence="1">Multi-pass membrane protein</topology>
    </subcellularLocation>
</comment>
<dbReference type="GO" id="GO:0016020">
    <property type="term" value="C:membrane"/>
    <property type="evidence" value="ECO:0007669"/>
    <property type="project" value="UniProtKB-SubCell"/>
</dbReference>
<evidence type="ECO:0000256" key="1">
    <source>
        <dbReference type="ARBA" id="ARBA00004141"/>
    </source>
</evidence>
<reference evidence="6 7" key="1">
    <citation type="submission" date="2018-06" db="EMBL/GenBank/DDBJ databases">
        <title>Extensive metabolic versatility and redundancy in microbially diverse, dynamic hydrothermal sediments.</title>
        <authorList>
            <person name="Dombrowski N."/>
            <person name="Teske A."/>
            <person name="Baker B.J."/>
        </authorList>
    </citation>
    <scope>NUCLEOTIDE SEQUENCE [LARGE SCALE GENOMIC DNA]</scope>
    <source>
        <strain evidence="6">B7_G13</strain>
    </source>
</reference>
<keyword evidence="4 5" id="KW-0472">Membrane</keyword>
<feature type="transmembrane region" description="Helical" evidence="5">
    <location>
        <begin position="112"/>
        <end position="133"/>
    </location>
</feature>
<evidence type="ECO:0000256" key="5">
    <source>
        <dbReference type="SAM" id="Phobius"/>
    </source>
</evidence>
<comment type="caution">
    <text evidence="6">The sequence shown here is derived from an EMBL/GenBank/DDBJ whole genome shotgun (WGS) entry which is preliminary data.</text>
</comment>
<organism evidence="6 7">
    <name type="scientific">Aerophobetes bacterium</name>
    <dbReference type="NCBI Taxonomy" id="2030807"/>
    <lineage>
        <taxon>Bacteria</taxon>
        <taxon>Candidatus Aerophobota</taxon>
    </lineage>
</organism>
<dbReference type="PANTHER" id="PTHR37306">
    <property type="entry name" value="COLICIN V PRODUCTION PROTEIN"/>
    <property type="match status" value="1"/>
</dbReference>
<dbReference type="GO" id="GO:0009403">
    <property type="term" value="P:toxin biosynthetic process"/>
    <property type="evidence" value="ECO:0007669"/>
    <property type="project" value="InterPro"/>
</dbReference>
<dbReference type="AlphaFoldDB" id="A0A662D746"/>
<feature type="transmembrane region" description="Helical" evidence="5">
    <location>
        <begin position="68"/>
        <end position="92"/>
    </location>
</feature>
<accession>A0A662D746</accession>
<sequence length="190" mass="20784">MRLNWLDVAIIILVVLFMIRGAIKGLFREAFGLGGVFIGVIVAINRYEAVGEVLSQELNKFGTFSPKVVNLISFVIIFIGIALLCSLAGVILHKASKYSLVKGLDQGGGLLLGLFEGSLICSIILILLSISPLSEKAGEWMKSSLLSPYLIKETPLVYDRLISLVPGKARKFMEKLNRFEELSIGKDKGK</sequence>
<name>A0A662D746_UNCAE</name>
<gene>
    <name evidence="6" type="ORF">DRZ78_00460</name>
</gene>
<proteinExistence type="predicted"/>
<dbReference type="PANTHER" id="PTHR37306:SF1">
    <property type="entry name" value="COLICIN V PRODUCTION PROTEIN"/>
    <property type="match status" value="1"/>
</dbReference>
<dbReference type="InterPro" id="IPR003825">
    <property type="entry name" value="Colicin-V_CvpA"/>
</dbReference>
<evidence type="ECO:0008006" key="8">
    <source>
        <dbReference type="Google" id="ProtNLM"/>
    </source>
</evidence>
<evidence type="ECO:0000313" key="6">
    <source>
        <dbReference type="EMBL" id="RLE08743.1"/>
    </source>
</evidence>
<feature type="transmembrane region" description="Helical" evidence="5">
    <location>
        <begin position="5"/>
        <end position="23"/>
    </location>
</feature>
<dbReference type="Pfam" id="PF02674">
    <property type="entry name" value="Colicin_V"/>
    <property type="match status" value="1"/>
</dbReference>
<feature type="transmembrane region" description="Helical" evidence="5">
    <location>
        <begin position="29"/>
        <end position="47"/>
    </location>
</feature>
<evidence type="ECO:0000256" key="4">
    <source>
        <dbReference type="ARBA" id="ARBA00023136"/>
    </source>
</evidence>
<evidence type="ECO:0000256" key="3">
    <source>
        <dbReference type="ARBA" id="ARBA00022989"/>
    </source>
</evidence>
<protein>
    <recommendedName>
        <fullName evidence="8">CvpA family protein</fullName>
    </recommendedName>
</protein>
<dbReference type="EMBL" id="QMPY01000009">
    <property type="protein sequence ID" value="RLE08743.1"/>
    <property type="molecule type" value="Genomic_DNA"/>
</dbReference>
<evidence type="ECO:0000256" key="2">
    <source>
        <dbReference type="ARBA" id="ARBA00022692"/>
    </source>
</evidence>
<keyword evidence="3 5" id="KW-1133">Transmembrane helix</keyword>
<keyword evidence="2 5" id="KW-0812">Transmembrane</keyword>
<evidence type="ECO:0000313" key="7">
    <source>
        <dbReference type="Proteomes" id="UP000277457"/>
    </source>
</evidence>